<dbReference type="EnsemblPlants" id="EMT28547">
    <property type="protein sequence ID" value="EMT28547"/>
    <property type="gene ID" value="F775_10248"/>
</dbReference>
<name>M8CM82_AEGTA</name>
<keyword evidence="2 3" id="KW-0808">Transferase</keyword>
<sequence>MKKQGICWESEDVLVSWYWFLNKVVAHADHQPHPDLDFAELFEVFCEGRNRCGPMWRQAAEYWEASRESPDKVLFLSYEEMLRDPSGNVRRLVRFLECPFTTEEEDARVVGAILELCSLEKLRNLEVNKNGAPGMNTDSNVAFFRKGMVRDWSNDMTPAMAARLDAIVEDVLRGSTGFSFTNSGHVEEGAPPEIG</sequence>
<feature type="domain" description="Sulfotransferase" evidence="4">
    <location>
        <begin position="10"/>
        <end position="175"/>
    </location>
</feature>
<evidence type="ECO:0000256" key="1">
    <source>
        <dbReference type="ARBA" id="ARBA00005771"/>
    </source>
</evidence>
<dbReference type="InterPro" id="IPR027417">
    <property type="entry name" value="P-loop_NTPase"/>
</dbReference>
<comment type="similarity">
    <text evidence="1 3">Belongs to the sulfotransferase 1 family.</text>
</comment>
<accession>M8CM82</accession>
<dbReference type="Pfam" id="PF00685">
    <property type="entry name" value="Sulfotransfer_1"/>
    <property type="match status" value="1"/>
</dbReference>
<dbReference type="Gene3D" id="3.40.50.300">
    <property type="entry name" value="P-loop containing nucleotide triphosphate hydrolases"/>
    <property type="match status" value="1"/>
</dbReference>
<evidence type="ECO:0000259" key="4">
    <source>
        <dbReference type="Pfam" id="PF00685"/>
    </source>
</evidence>
<evidence type="ECO:0000313" key="5">
    <source>
        <dbReference type="EnsemblPlants" id="EMT28547"/>
    </source>
</evidence>
<dbReference type="AlphaFoldDB" id="M8CM82"/>
<dbReference type="PANTHER" id="PTHR11783">
    <property type="entry name" value="SULFOTRANSFERASE SULT"/>
    <property type="match status" value="1"/>
</dbReference>
<evidence type="ECO:0000256" key="3">
    <source>
        <dbReference type="RuleBase" id="RU361155"/>
    </source>
</evidence>
<protein>
    <recommendedName>
        <fullName evidence="3">Sulfotransferase</fullName>
        <ecNumber evidence="3">2.8.2.-</ecNumber>
    </recommendedName>
</protein>
<dbReference type="GO" id="GO:0008146">
    <property type="term" value="F:sulfotransferase activity"/>
    <property type="evidence" value="ECO:0007669"/>
    <property type="project" value="InterPro"/>
</dbReference>
<dbReference type="SUPFAM" id="SSF52540">
    <property type="entry name" value="P-loop containing nucleoside triphosphate hydrolases"/>
    <property type="match status" value="1"/>
</dbReference>
<organism evidence="5">
    <name type="scientific">Aegilops tauschii</name>
    <name type="common">Tausch's goatgrass</name>
    <name type="synonym">Aegilops squarrosa</name>
    <dbReference type="NCBI Taxonomy" id="37682"/>
    <lineage>
        <taxon>Eukaryota</taxon>
        <taxon>Viridiplantae</taxon>
        <taxon>Streptophyta</taxon>
        <taxon>Embryophyta</taxon>
        <taxon>Tracheophyta</taxon>
        <taxon>Spermatophyta</taxon>
        <taxon>Magnoliopsida</taxon>
        <taxon>Liliopsida</taxon>
        <taxon>Poales</taxon>
        <taxon>Poaceae</taxon>
        <taxon>BOP clade</taxon>
        <taxon>Pooideae</taxon>
        <taxon>Triticodae</taxon>
        <taxon>Triticeae</taxon>
        <taxon>Triticinae</taxon>
        <taxon>Aegilops</taxon>
    </lineage>
</organism>
<dbReference type="OMA" id="AMELFCA"/>
<reference evidence="5" key="1">
    <citation type="submission" date="2015-06" db="UniProtKB">
        <authorList>
            <consortium name="EnsemblPlants"/>
        </authorList>
    </citation>
    <scope>IDENTIFICATION</scope>
</reference>
<dbReference type="EC" id="2.8.2.-" evidence="3"/>
<dbReference type="InterPro" id="IPR000863">
    <property type="entry name" value="Sulfotransferase_dom"/>
</dbReference>
<dbReference type="ExpressionAtlas" id="M8CM82">
    <property type="expression patterns" value="baseline"/>
</dbReference>
<evidence type="ECO:0000256" key="2">
    <source>
        <dbReference type="ARBA" id="ARBA00022679"/>
    </source>
</evidence>
<proteinExistence type="inferred from homology"/>